<protein>
    <submittedName>
        <fullName evidence="2">Uncharacterized protein</fullName>
    </submittedName>
</protein>
<proteinExistence type="predicted"/>
<accession>A0AAU3GPA8</accession>
<evidence type="ECO:0000313" key="2">
    <source>
        <dbReference type="EMBL" id="WTY94798.1"/>
    </source>
</evidence>
<organism evidence="2">
    <name type="scientific">Streptomyces sp. NBC_01401</name>
    <dbReference type="NCBI Taxonomy" id="2903854"/>
    <lineage>
        <taxon>Bacteria</taxon>
        <taxon>Bacillati</taxon>
        <taxon>Actinomycetota</taxon>
        <taxon>Actinomycetes</taxon>
        <taxon>Kitasatosporales</taxon>
        <taxon>Streptomycetaceae</taxon>
        <taxon>Streptomyces</taxon>
    </lineage>
</organism>
<sequence>MEQRIDSNTKPEFAAGTDPAYIPGLTAPAPARTEAEPEAEEETSQRPEETTGEAEETGEATVSDALATEAADGAVDGSGTDDDAADGQDSVKSQDGDASEDGDAGQDGDATQDGDAAAEGSGASSDDEAAPEGEGEGEGEAEAPRGSADGEGGPVFEVSDRRGSIRVDAEGVRFRLDDQEAEFDWAEIGAVEVRTGRFGRRFTVTVHLSSRRWFNAEVEAGARSDLKVWTAELDEALDAHFEEEA</sequence>
<dbReference type="EMBL" id="CP109535">
    <property type="protein sequence ID" value="WTY94798.1"/>
    <property type="molecule type" value="Genomic_DNA"/>
</dbReference>
<gene>
    <name evidence="2" type="ORF">OG626_07755</name>
</gene>
<feature type="compositionally biased region" description="Low complexity" evidence="1">
    <location>
        <begin position="113"/>
        <end position="124"/>
    </location>
</feature>
<dbReference type="AlphaFoldDB" id="A0AAU3GPA8"/>
<feature type="region of interest" description="Disordered" evidence="1">
    <location>
        <begin position="1"/>
        <end position="162"/>
    </location>
</feature>
<evidence type="ECO:0000256" key="1">
    <source>
        <dbReference type="SAM" id="MobiDB-lite"/>
    </source>
</evidence>
<feature type="compositionally biased region" description="Acidic residues" evidence="1">
    <location>
        <begin position="97"/>
        <end position="112"/>
    </location>
</feature>
<reference evidence="2" key="1">
    <citation type="submission" date="2022-10" db="EMBL/GenBank/DDBJ databases">
        <title>The complete genomes of actinobacterial strains from the NBC collection.</title>
        <authorList>
            <person name="Joergensen T.S."/>
            <person name="Alvarez Arevalo M."/>
            <person name="Sterndorff E.B."/>
            <person name="Faurdal D."/>
            <person name="Vuksanovic O."/>
            <person name="Mourched A.-S."/>
            <person name="Charusanti P."/>
            <person name="Shaw S."/>
            <person name="Blin K."/>
            <person name="Weber T."/>
        </authorList>
    </citation>
    <scope>NUCLEOTIDE SEQUENCE</scope>
    <source>
        <strain evidence="2">NBC_01401</strain>
    </source>
</reference>
<name>A0AAU3GPA8_9ACTN</name>
<feature type="compositionally biased region" description="Acidic residues" evidence="1">
    <location>
        <begin position="125"/>
        <end position="141"/>
    </location>
</feature>